<evidence type="ECO:0000313" key="1">
    <source>
        <dbReference type="EMBL" id="MEE1977156.1"/>
    </source>
</evidence>
<dbReference type="Proteomes" id="UP001356308">
    <property type="component" value="Unassembled WGS sequence"/>
</dbReference>
<comment type="caution">
    <text evidence="1">The sequence shown here is derived from an EMBL/GenBank/DDBJ whole genome shotgun (WGS) entry which is preliminary data.</text>
</comment>
<dbReference type="RefSeq" id="WP_272651846.1">
    <property type="nucleotide sequence ID" value="NZ_JAZDDG010000006.1"/>
</dbReference>
<accession>A0ABU7IWI6</accession>
<keyword evidence="2" id="KW-1185">Reference proteome</keyword>
<protein>
    <submittedName>
        <fullName evidence="1">Acyl carrier protein</fullName>
    </submittedName>
</protein>
<sequence length="71" mass="8161">MENYLPTMKEFLEVDSIELENELSSFDNWDSMTVLMIIDFSSTEYGIILSADEIENSHTVLGLKKLIESKL</sequence>
<dbReference type="SUPFAM" id="SSF47336">
    <property type="entry name" value="ACP-like"/>
    <property type="match status" value="1"/>
</dbReference>
<evidence type="ECO:0000313" key="2">
    <source>
        <dbReference type="Proteomes" id="UP001356308"/>
    </source>
</evidence>
<dbReference type="Gene3D" id="1.10.1200.10">
    <property type="entry name" value="ACP-like"/>
    <property type="match status" value="1"/>
</dbReference>
<dbReference type="EMBL" id="JAZDDG010000006">
    <property type="protein sequence ID" value="MEE1977156.1"/>
    <property type="molecule type" value="Genomic_DNA"/>
</dbReference>
<proteinExistence type="predicted"/>
<reference evidence="1 2" key="1">
    <citation type="submission" date="2024-01" db="EMBL/GenBank/DDBJ databases">
        <title>Maribacter spp. originated from different algae showed divergent polysaccharides utilization ability.</title>
        <authorList>
            <person name="Wang H."/>
            <person name="Wu Y."/>
        </authorList>
    </citation>
    <scope>NUCLEOTIDE SEQUENCE [LARGE SCALE GENOMIC DNA]</scope>
    <source>
        <strain evidence="1 2">PR1</strain>
    </source>
</reference>
<organism evidence="1 2">
    <name type="scientific">Maribacter cobaltidurans</name>
    <dbReference type="NCBI Taxonomy" id="1178778"/>
    <lineage>
        <taxon>Bacteria</taxon>
        <taxon>Pseudomonadati</taxon>
        <taxon>Bacteroidota</taxon>
        <taxon>Flavobacteriia</taxon>
        <taxon>Flavobacteriales</taxon>
        <taxon>Flavobacteriaceae</taxon>
        <taxon>Maribacter</taxon>
    </lineage>
</organism>
<gene>
    <name evidence="1" type="ORF">V1I91_13800</name>
</gene>
<name>A0ABU7IWI6_9FLAO</name>
<dbReference type="InterPro" id="IPR036736">
    <property type="entry name" value="ACP-like_sf"/>
</dbReference>